<dbReference type="RefSeq" id="XP_008616640.1">
    <property type="nucleotide sequence ID" value="XM_008618418.1"/>
</dbReference>
<evidence type="ECO:0000313" key="4">
    <source>
        <dbReference type="EMBL" id="EQC29801.1"/>
    </source>
</evidence>
<evidence type="ECO:0000313" key="5">
    <source>
        <dbReference type="Proteomes" id="UP000030762"/>
    </source>
</evidence>
<dbReference type="SUPFAM" id="SSF56112">
    <property type="entry name" value="Protein kinase-like (PK-like)"/>
    <property type="match status" value="1"/>
</dbReference>
<dbReference type="Pfam" id="PF00069">
    <property type="entry name" value="Pkinase"/>
    <property type="match status" value="1"/>
</dbReference>
<reference evidence="4 5" key="1">
    <citation type="submission" date="2012-04" db="EMBL/GenBank/DDBJ databases">
        <title>The Genome Sequence of Saprolegnia declina VS20.</title>
        <authorList>
            <consortium name="The Broad Institute Genome Sequencing Platform"/>
            <person name="Russ C."/>
            <person name="Nusbaum C."/>
            <person name="Tyler B."/>
            <person name="van West P."/>
            <person name="Dieguez-Uribeondo J."/>
            <person name="de Bruijn I."/>
            <person name="Tripathy S."/>
            <person name="Jiang R."/>
            <person name="Young S.K."/>
            <person name="Zeng Q."/>
            <person name="Gargeya S."/>
            <person name="Fitzgerald M."/>
            <person name="Haas B."/>
            <person name="Abouelleil A."/>
            <person name="Alvarado L."/>
            <person name="Arachchi H.M."/>
            <person name="Berlin A."/>
            <person name="Chapman S.B."/>
            <person name="Goldberg J."/>
            <person name="Griggs A."/>
            <person name="Gujja S."/>
            <person name="Hansen M."/>
            <person name="Howarth C."/>
            <person name="Imamovic A."/>
            <person name="Larimer J."/>
            <person name="McCowen C."/>
            <person name="Montmayeur A."/>
            <person name="Murphy C."/>
            <person name="Neiman D."/>
            <person name="Pearson M."/>
            <person name="Priest M."/>
            <person name="Roberts A."/>
            <person name="Saif S."/>
            <person name="Shea T."/>
            <person name="Sisk P."/>
            <person name="Sykes S."/>
            <person name="Wortman J."/>
            <person name="Nusbaum C."/>
            <person name="Birren B."/>
        </authorList>
    </citation>
    <scope>NUCLEOTIDE SEQUENCE [LARGE SCALE GENOMIC DNA]</scope>
    <source>
        <strain evidence="4 5">VS20</strain>
    </source>
</reference>
<dbReference type="InParanoid" id="T0Q5B5"/>
<name>T0Q5B5_SAPDV</name>
<dbReference type="VEuPathDB" id="FungiDB:SDRG_12347"/>
<organism evidence="4 5">
    <name type="scientific">Saprolegnia diclina (strain VS20)</name>
    <dbReference type="NCBI Taxonomy" id="1156394"/>
    <lineage>
        <taxon>Eukaryota</taxon>
        <taxon>Sar</taxon>
        <taxon>Stramenopiles</taxon>
        <taxon>Oomycota</taxon>
        <taxon>Saprolegniomycetes</taxon>
        <taxon>Saprolegniales</taxon>
        <taxon>Saprolegniaceae</taxon>
        <taxon>Saprolegnia</taxon>
    </lineage>
</organism>
<keyword evidence="4" id="KW-0418">Kinase</keyword>
<dbReference type="GO" id="GO:0005524">
    <property type="term" value="F:ATP binding"/>
    <property type="evidence" value="ECO:0007669"/>
    <property type="project" value="InterPro"/>
</dbReference>
<dbReference type="PANTHER" id="PTHR44329:SF214">
    <property type="entry name" value="PROTEIN KINASE DOMAIN-CONTAINING PROTEIN"/>
    <property type="match status" value="1"/>
</dbReference>
<dbReference type="GeneID" id="19953074"/>
<keyword evidence="1" id="KW-1133">Transmembrane helix</keyword>
<gene>
    <name evidence="4" type="ORF">SDRG_12347</name>
</gene>
<protein>
    <submittedName>
        <fullName evidence="4">TKL protein kinase</fullName>
    </submittedName>
</protein>
<keyword evidence="4" id="KW-0808">Transferase</keyword>
<dbReference type="PANTHER" id="PTHR44329">
    <property type="entry name" value="SERINE/THREONINE-PROTEIN KINASE TNNI3K-RELATED"/>
    <property type="match status" value="1"/>
</dbReference>
<feature type="signal peptide" evidence="2">
    <location>
        <begin position="1"/>
        <end position="18"/>
    </location>
</feature>
<keyword evidence="1" id="KW-0812">Transmembrane</keyword>
<dbReference type="InterPro" id="IPR008271">
    <property type="entry name" value="Ser/Thr_kinase_AS"/>
</dbReference>
<dbReference type="PROSITE" id="PS00108">
    <property type="entry name" value="PROTEIN_KINASE_ST"/>
    <property type="match status" value="1"/>
</dbReference>
<dbReference type="AlphaFoldDB" id="T0Q5B5"/>
<dbReference type="Gene3D" id="1.10.510.10">
    <property type="entry name" value="Transferase(Phosphotransferase) domain 1"/>
    <property type="match status" value="1"/>
</dbReference>
<feature type="chain" id="PRO_5004569310" evidence="2">
    <location>
        <begin position="19"/>
        <end position="541"/>
    </location>
</feature>
<dbReference type="eggNOG" id="KOG0192">
    <property type="taxonomic scope" value="Eukaryota"/>
</dbReference>
<dbReference type="STRING" id="1156394.T0Q5B5"/>
<keyword evidence="5" id="KW-1185">Reference proteome</keyword>
<accession>T0Q5B5</accession>
<feature type="transmembrane region" description="Helical" evidence="1">
    <location>
        <begin position="180"/>
        <end position="201"/>
    </location>
</feature>
<dbReference type="OrthoDB" id="4062651at2759"/>
<dbReference type="GO" id="GO:0004674">
    <property type="term" value="F:protein serine/threonine kinase activity"/>
    <property type="evidence" value="ECO:0007669"/>
    <property type="project" value="TreeGrafter"/>
</dbReference>
<dbReference type="InterPro" id="IPR011009">
    <property type="entry name" value="Kinase-like_dom_sf"/>
</dbReference>
<dbReference type="EMBL" id="JH767180">
    <property type="protein sequence ID" value="EQC29801.1"/>
    <property type="molecule type" value="Genomic_DNA"/>
</dbReference>
<keyword evidence="2" id="KW-0732">Signal</keyword>
<dbReference type="InterPro" id="IPR051681">
    <property type="entry name" value="Ser/Thr_Kinases-Pseudokinases"/>
</dbReference>
<evidence type="ECO:0000259" key="3">
    <source>
        <dbReference type="PROSITE" id="PS50011"/>
    </source>
</evidence>
<feature type="domain" description="Protein kinase" evidence="3">
    <location>
        <begin position="257"/>
        <end position="538"/>
    </location>
</feature>
<dbReference type="SMART" id="SM00220">
    <property type="entry name" value="S_TKc"/>
    <property type="match status" value="1"/>
</dbReference>
<keyword evidence="1" id="KW-0472">Membrane</keyword>
<proteinExistence type="predicted"/>
<dbReference type="Proteomes" id="UP000030762">
    <property type="component" value="Unassembled WGS sequence"/>
</dbReference>
<evidence type="ECO:0000256" key="2">
    <source>
        <dbReference type="SAM" id="SignalP"/>
    </source>
</evidence>
<evidence type="ECO:0000256" key="1">
    <source>
        <dbReference type="SAM" id="Phobius"/>
    </source>
</evidence>
<sequence length="541" mass="58761">MMQRGVMLLAMAVAATTAQTTPNCSALYEQYADLSNATKTPTLANCRLTTIDAYCSTPACSQITNLAATIVPSCPITNTGLLLPKICDATCKTLVATFVKAVGDCQTLPLKLMSADNCRGCRKLNSTSFQSDMVSSCGQSPTGMSFFIERDSKVSQGMLICTQAPLPTDTVADSGNGSTMYVIIGIACAVLAILAAVIYKLKAKNDAAKHKFDYINETEAGGMTALDNFGNPDGFRVANDIRFDEELSQFRIPQNEIQNVSLLVKGGYGVVFHASFGKDEVAMKQLLPSKAKDHNAIQEFMNEIRLCARLEHPKIVKFIGISWSTLHDLAVLSEFMSRGDVSTLLKKDVKKSEGHRLLHWNSGCSRECSTTKGAIAADIADALVYLHSFQPTIIHRDLKSKNVLLGDDWTAKLSDFGISRVTTVEESMTSNIGTVAWIAPEVLTGGRYTEKADIYSFGVLLSELDTCEVPYSNMSGKSKDAQFSNARIAMMVSEGTLRPAFSDRIPEAIHDLAQECLAFDPAERPAAMTLSYKIHTIVKNL</sequence>
<dbReference type="PROSITE" id="PS50011">
    <property type="entry name" value="PROTEIN_KINASE_DOM"/>
    <property type="match status" value="1"/>
</dbReference>
<dbReference type="InterPro" id="IPR000719">
    <property type="entry name" value="Prot_kinase_dom"/>
</dbReference>